<protein>
    <submittedName>
        <fullName evidence="3">Uncharacterized protein</fullName>
    </submittedName>
</protein>
<reference evidence="3 4" key="1">
    <citation type="journal article" date="2012" name="Science">
        <title>The Paleozoic origin of enzymatic lignin decomposition reconstructed from 31 fungal genomes.</title>
        <authorList>
            <person name="Floudas D."/>
            <person name="Binder M."/>
            <person name="Riley R."/>
            <person name="Barry K."/>
            <person name="Blanchette R.A."/>
            <person name="Henrissat B."/>
            <person name="Martinez A.T."/>
            <person name="Otillar R."/>
            <person name="Spatafora J.W."/>
            <person name="Yadav J.S."/>
            <person name="Aerts A."/>
            <person name="Benoit I."/>
            <person name="Boyd A."/>
            <person name="Carlson A."/>
            <person name="Copeland A."/>
            <person name="Coutinho P.M."/>
            <person name="de Vries R.P."/>
            <person name="Ferreira P."/>
            <person name="Findley K."/>
            <person name="Foster B."/>
            <person name="Gaskell J."/>
            <person name="Glotzer D."/>
            <person name="Gorecki P."/>
            <person name="Heitman J."/>
            <person name="Hesse C."/>
            <person name="Hori C."/>
            <person name="Igarashi K."/>
            <person name="Jurgens J.A."/>
            <person name="Kallen N."/>
            <person name="Kersten P."/>
            <person name="Kohler A."/>
            <person name="Kuees U."/>
            <person name="Kumar T.K.A."/>
            <person name="Kuo A."/>
            <person name="LaButti K."/>
            <person name="Larrondo L.F."/>
            <person name="Lindquist E."/>
            <person name="Ling A."/>
            <person name="Lombard V."/>
            <person name="Lucas S."/>
            <person name="Lundell T."/>
            <person name="Martin R."/>
            <person name="McLaughlin D.J."/>
            <person name="Morgenstern I."/>
            <person name="Morin E."/>
            <person name="Murat C."/>
            <person name="Nagy L.G."/>
            <person name="Nolan M."/>
            <person name="Ohm R.A."/>
            <person name="Patyshakuliyeva A."/>
            <person name="Rokas A."/>
            <person name="Ruiz-Duenas F.J."/>
            <person name="Sabat G."/>
            <person name="Salamov A."/>
            <person name="Samejima M."/>
            <person name="Schmutz J."/>
            <person name="Slot J.C."/>
            <person name="St John F."/>
            <person name="Stenlid J."/>
            <person name="Sun H."/>
            <person name="Sun S."/>
            <person name="Syed K."/>
            <person name="Tsang A."/>
            <person name="Wiebenga A."/>
            <person name="Young D."/>
            <person name="Pisabarro A."/>
            <person name="Eastwood D.C."/>
            <person name="Martin F."/>
            <person name="Cullen D."/>
            <person name="Grigoriev I.V."/>
            <person name="Hibbett D.S."/>
        </authorList>
    </citation>
    <scope>NUCLEOTIDE SEQUENCE [LARGE SCALE GENOMIC DNA]</scope>
    <source>
        <strain evidence="3 4">MD-104</strain>
    </source>
</reference>
<dbReference type="Proteomes" id="UP000218811">
    <property type="component" value="Unassembled WGS sequence"/>
</dbReference>
<keyword evidence="2" id="KW-0812">Transmembrane</keyword>
<feature type="transmembrane region" description="Helical" evidence="2">
    <location>
        <begin position="100"/>
        <end position="119"/>
    </location>
</feature>
<feature type="region of interest" description="Disordered" evidence="1">
    <location>
        <begin position="276"/>
        <end position="317"/>
    </location>
</feature>
<feature type="transmembrane region" description="Helical" evidence="2">
    <location>
        <begin position="246"/>
        <end position="268"/>
    </location>
</feature>
<keyword evidence="2" id="KW-1133">Transmembrane helix</keyword>
<accession>A0A2H3J1K1</accession>
<sequence>MLSTPTLSQLGNGKVNIRFPNVGLQILSTMIHLLGVSILAALISRRVKSDLLTLKGLSRISFPRWLVLLTLVDSWAFLFTAGVLIQGAGLRLNSAVCSLGIFNCIAFYASSKVLIYLFLVEKIHVVWSPSSRYRRFKSPIYIVCFVVVCLYGVIAVVLIVERISFYREDGTCVIGLKRPASIALLVYDLSVNVIFTSLFLYPLYRSTFRSARVREVAKRTTWAAAVALTTSCVNILVLTLMKGEQLGWVCLGSCGTDVVVNAIALFWVTAGRSESRPAQAPQEVPTAGGRAPAKRSGALPKADPEAKMASTRRASTTLHPTVATEPEAVSGASDVPTVESLDSYEYAYSDDSDVEGQRTWDDEEAEKEVIVEEEHARPSSPQRDGNVFTTLTSIFNRGNEQSRSQDFQITVTTETDVHLDEINAECQPRRRS</sequence>
<gene>
    <name evidence="3" type="ORF">WOLCODRAFT_108258</name>
</gene>
<evidence type="ECO:0000256" key="1">
    <source>
        <dbReference type="SAM" id="MobiDB-lite"/>
    </source>
</evidence>
<keyword evidence="4" id="KW-1185">Reference proteome</keyword>
<proteinExistence type="predicted"/>
<dbReference type="PANTHER" id="PTHR38848:SF3">
    <property type="entry name" value="G-PROTEIN COUPLED RECEPTORS FAMILY 3 PROFILE DOMAIN-CONTAINING PROTEIN"/>
    <property type="match status" value="1"/>
</dbReference>
<feature type="transmembrane region" description="Helical" evidence="2">
    <location>
        <begin position="22"/>
        <end position="44"/>
    </location>
</feature>
<organism evidence="3 4">
    <name type="scientific">Wolfiporia cocos (strain MD-104)</name>
    <name type="common">Brown rot fungus</name>
    <dbReference type="NCBI Taxonomy" id="742152"/>
    <lineage>
        <taxon>Eukaryota</taxon>
        <taxon>Fungi</taxon>
        <taxon>Dikarya</taxon>
        <taxon>Basidiomycota</taxon>
        <taxon>Agaricomycotina</taxon>
        <taxon>Agaricomycetes</taxon>
        <taxon>Polyporales</taxon>
        <taxon>Phaeolaceae</taxon>
        <taxon>Wolfiporia</taxon>
    </lineage>
</organism>
<dbReference type="OMA" id="FVWPLFN"/>
<feature type="transmembrane region" description="Helical" evidence="2">
    <location>
        <begin position="180"/>
        <end position="201"/>
    </location>
</feature>
<evidence type="ECO:0000313" key="3">
    <source>
        <dbReference type="EMBL" id="PCH36122.1"/>
    </source>
</evidence>
<keyword evidence="2" id="KW-0472">Membrane</keyword>
<name>A0A2H3J1K1_WOLCO</name>
<evidence type="ECO:0000313" key="4">
    <source>
        <dbReference type="Proteomes" id="UP000218811"/>
    </source>
</evidence>
<dbReference type="EMBL" id="KB467865">
    <property type="protein sequence ID" value="PCH36122.1"/>
    <property type="molecule type" value="Genomic_DNA"/>
</dbReference>
<dbReference type="PANTHER" id="PTHR38848">
    <property type="entry name" value="G-PROTEIN COUPLED RECEPTORS FAMILY 3 PROFILE DOMAIN-CONTAINING PROTEIN"/>
    <property type="match status" value="1"/>
</dbReference>
<feature type="transmembrane region" description="Helical" evidence="2">
    <location>
        <begin position="140"/>
        <end position="160"/>
    </location>
</feature>
<feature type="transmembrane region" description="Helical" evidence="2">
    <location>
        <begin position="65"/>
        <end position="88"/>
    </location>
</feature>
<dbReference type="AlphaFoldDB" id="A0A2H3J1K1"/>
<evidence type="ECO:0000256" key="2">
    <source>
        <dbReference type="SAM" id="Phobius"/>
    </source>
</evidence>
<feature type="transmembrane region" description="Helical" evidence="2">
    <location>
        <begin position="222"/>
        <end position="240"/>
    </location>
</feature>
<dbReference type="OrthoDB" id="3210850at2759"/>